<evidence type="ECO:0000313" key="2">
    <source>
        <dbReference type="Proteomes" id="UP000515820"/>
    </source>
</evidence>
<proteinExistence type="predicted"/>
<sequence length="159" mass="18065">MSKTPIFDEFWRQRGELRHAEQEARTVVFSYEGWNKAQREQLTADNCIQYTPATYCGLPHLIDPTQAADIVVTHEYLAEVQARVLPAGTHRPRQRAITVRGTFGKFGGEEPKTMVQLVASSLDAATLCDIIMEWLGADPHWGDFEKELHAVVEKHGRFE</sequence>
<reference evidence="1 2" key="1">
    <citation type="journal article" date="2020" name="Viruses">
        <title>Characterization of vB_StuS_MMDA13, a Newly Discovered Bacteriophage Infecting the Agar-Degrading Species Sphingomonas turrisvirgatae.</title>
        <authorList>
            <person name="Marmo P."/>
            <person name="Thaller M.C."/>
            <person name="Di Lallo G."/>
            <person name="Henrici De Angelis L."/>
            <person name="Poerio N."/>
            <person name="De Santis F."/>
            <person name="Fraziano M."/>
            <person name="Migliore L."/>
            <person name="D'Andrea M.M."/>
        </authorList>
    </citation>
    <scope>NUCLEOTIDE SEQUENCE [LARGE SCALE GENOMIC DNA]</scope>
</reference>
<name>A0A7G3PIS6_9CAUD</name>
<dbReference type="EMBL" id="MN820898">
    <property type="protein sequence ID" value="QHB80504.1"/>
    <property type="molecule type" value="Genomic_DNA"/>
</dbReference>
<gene>
    <name evidence="1" type="ORF">MMDA13_gp71</name>
</gene>
<accession>A0A7G3PIS6</accession>
<evidence type="ECO:0000313" key="1">
    <source>
        <dbReference type="EMBL" id="QHB80504.1"/>
    </source>
</evidence>
<keyword evidence="2" id="KW-1185">Reference proteome</keyword>
<protein>
    <submittedName>
        <fullName evidence="1">Uncharacterized protein</fullName>
    </submittedName>
</protein>
<dbReference type="Proteomes" id="UP000515820">
    <property type="component" value="Segment"/>
</dbReference>
<organism evidence="1 2">
    <name type="scientific">Sphingomonas phage vB_StuS_MMDA13</name>
    <dbReference type="NCBI Taxonomy" id="2686378"/>
    <lineage>
        <taxon>Viruses</taxon>
        <taxon>Duplodnaviria</taxon>
        <taxon>Heunggongvirae</taxon>
        <taxon>Uroviricota</taxon>
        <taxon>Caudoviricetes</taxon>
        <taxon>Queuovirinae</taxon>
        <taxon>Torvergatavirus</taxon>
        <taxon>Torvergatavirus MMDA13</taxon>
    </lineage>
</organism>